<reference evidence="4" key="1">
    <citation type="journal article" date="2019" name="Int. J. Syst. Evol. Microbiol.">
        <title>The Global Catalogue of Microorganisms (GCM) 10K type strain sequencing project: providing services to taxonomists for standard genome sequencing and annotation.</title>
        <authorList>
            <consortium name="The Broad Institute Genomics Platform"/>
            <consortium name="The Broad Institute Genome Sequencing Center for Infectious Disease"/>
            <person name="Wu L."/>
            <person name="Ma J."/>
        </authorList>
    </citation>
    <scope>NUCLEOTIDE SEQUENCE [LARGE SCALE GENOMIC DNA]</scope>
    <source>
        <strain evidence="4">LMG 24813</strain>
    </source>
</reference>
<sequence length="453" mass="47611">MNSSERIAAFSCAYRPQDMGERLLQACVRSLLDTYSVAVAGANEPASLAARRYARAEAGLDLHLGAHLWGGAEEAVSLESAALCNGIAAHVLDYDDVTPMFRGHASVALWPALSALAEAMDIDSARLASAYVVGFEVLCGLARGMAIEQYARGWHTTASIGILGCTAGCAHLLGLDPQQTVNALGLAVAQAGGVRENVGTQAKSFQAGQCNAAALRAALLAREGFEASADAIDGEFGYLGLYGAGTAAALPGELGNAPLELERSGLDVKKYPMCYATHRALDGLLAIKHGHGIDAAQVRAVHVRASAGALVPLVHPCPRTGLEGKFSMQYAVAAALLDGAVRLASFTDAAVCRPAAAELMARTSVAEADGDMFPKWAEVEIVLRDGRSLAQRVERLGGSQQAPLTDADLREKAADCLQWAGREQGDARRLWDAASRLGRISSRQLFQELRFGT</sequence>
<keyword evidence="4" id="KW-1185">Reference proteome</keyword>
<dbReference type="InterPro" id="IPR005656">
    <property type="entry name" value="MmgE_PrpD"/>
</dbReference>
<comment type="caution">
    <text evidence="3">The sequence shown here is derived from an EMBL/GenBank/DDBJ whole genome shotgun (WGS) entry which is preliminary data.</text>
</comment>
<evidence type="ECO:0000313" key="3">
    <source>
        <dbReference type="EMBL" id="MFC4202343.1"/>
    </source>
</evidence>
<accession>A0ABV8P2A4</accession>
<dbReference type="InterPro" id="IPR045337">
    <property type="entry name" value="MmgE_PrpD_C"/>
</dbReference>
<dbReference type="Pfam" id="PF19305">
    <property type="entry name" value="MmgE_PrpD_C"/>
    <property type="match status" value="1"/>
</dbReference>
<dbReference type="RefSeq" id="WP_217966080.1">
    <property type="nucleotide sequence ID" value="NZ_JAHTBN010000010.1"/>
</dbReference>
<dbReference type="PANTHER" id="PTHR16943:SF8">
    <property type="entry name" value="2-METHYLCITRATE DEHYDRATASE"/>
    <property type="match status" value="1"/>
</dbReference>
<evidence type="ECO:0000259" key="2">
    <source>
        <dbReference type="Pfam" id="PF19305"/>
    </source>
</evidence>
<proteinExistence type="predicted"/>
<gene>
    <name evidence="3" type="ORF">ACFOY1_15405</name>
</gene>
<protein>
    <submittedName>
        <fullName evidence="3">MmgE/PrpD family protein</fullName>
    </submittedName>
</protein>
<feature type="domain" description="MmgE/PrpD C-terminal" evidence="2">
    <location>
        <begin position="271"/>
        <end position="425"/>
    </location>
</feature>
<organism evidence="3 4">
    <name type="scientific">Candidimonas humi</name>
    <dbReference type="NCBI Taxonomy" id="683355"/>
    <lineage>
        <taxon>Bacteria</taxon>
        <taxon>Pseudomonadati</taxon>
        <taxon>Pseudomonadota</taxon>
        <taxon>Betaproteobacteria</taxon>
        <taxon>Burkholderiales</taxon>
        <taxon>Alcaligenaceae</taxon>
        <taxon>Candidimonas</taxon>
    </lineage>
</organism>
<dbReference type="InterPro" id="IPR045336">
    <property type="entry name" value="MmgE_PrpD_N"/>
</dbReference>
<dbReference type="EMBL" id="JBHSBV010000005">
    <property type="protein sequence ID" value="MFC4202343.1"/>
    <property type="molecule type" value="Genomic_DNA"/>
</dbReference>
<evidence type="ECO:0000313" key="4">
    <source>
        <dbReference type="Proteomes" id="UP001595848"/>
    </source>
</evidence>
<dbReference type="PANTHER" id="PTHR16943">
    <property type="entry name" value="2-METHYLCITRATE DEHYDRATASE-RELATED"/>
    <property type="match status" value="1"/>
</dbReference>
<feature type="domain" description="MmgE/PrpD N-terminal" evidence="1">
    <location>
        <begin position="5"/>
        <end position="244"/>
    </location>
</feature>
<dbReference type="Pfam" id="PF03972">
    <property type="entry name" value="MmgE_PrpD_N"/>
    <property type="match status" value="1"/>
</dbReference>
<dbReference type="Proteomes" id="UP001595848">
    <property type="component" value="Unassembled WGS sequence"/>
</dbReference>
<evidence type="ECO:0000259" key="1">
    <source>
        <dbReference type="Pfam" id="PF03972"/>
    </source>
</evidence>
<name>A0ABV8P2A4_9BURK</name>